<feature type="transmembrane region" description="Helical" evidence="6">
    <location>
        <begin position="241"/>
        <end position="260"/>
    </location>
</feature>
<dbReference type="STRING" id="1601833.SAMN05518684_104124"/>
<evidence type="ECO:0000256" key="2">
    <source>
        <dbReference type="ARBA" id="ARBA00022475"/>
    </source>
</evidence>
<organism evidence="7 8">
    <name type="scientific">Salipaludibacillus aurantiacus</name>
    <dbReference type="NCBI Taxonomy" id="1601833"/>
    <lineage>
        <taxon>Bacteria</taxon>
        <taxon>Bacillati</taxon>
        <taxon>Bacillota</taxon>
        <taxon>Bacilli</taxon>
        <taxon>Bacillales</taxon>
        <taxon>Bacillaceae</taxon>
    </lineage>
</organism>
<dbReference type="InterPro" id="IPR022791">
    <property type="entry name" value="L-PG_synthase/AglD"/>
</dbReference>
<dbReference type="EMBL" id="FOGT01000004">
    <property type="protein sequence ID" value="SER82095.1"/>
    <property type="molecule type" value="Genomic_DNA"/>
</dbReference>
<dbReference type="Pfam" id="PF03706">
    <property type="entry name" value="LPG_synthase_TM"/>
    <property type="match status" value="1"/>
</dbReference>
<feature type="transmembrane region" description="Helical" evidence="6">
    <location>
        <begin position="266"/>
        <end position="285"/>
    </location>
</feature>
<dbReference type="AlphaFoldDB" id="A0A1H9SBZ8"/>
<evidence type="ECO:0000313" key="8">
    <source>
        <dbReference type="Proteomes" id="UP000198571"/>
    </source>
</evidence>
<reference evidence="8" key="1">
    <citation type="submission" date="2016-10" db="EMBL/GenBank/DDBJ databases">
        <authorList>
            <person name="Varghese N."/>
            <person name="Submissions S."/>
        </authorList>
    </citation>
    <scope>NUCLEOTIDE SEQUENCE [LARGE SCALE GENOMIC DNA]</scope>
    <source>
        <strain evidence="8">S9</strain>
    </source>
</reference>
<keyword evidence="6" id="KW-0808">Transferase</keyword>
<comment type="catalytic activity">
    <reaction evidence="6">
        <text>L-lysyl-tRNA(Lys) + a 1,2-diacyl-sn-glycero-3-phospho-(1'-sn-glycerol) = a 1,2-diacyl-sn-glycero-3-phospho-1'-(3'-O-L-lysyl)-sn-glycerol + tRNA(Lys)</text>
        <dbReference type="Rhea" id="RHEA:10668"/>
        <dbReference type="Rhea" id="RHEA-COMP:9696"/>
        <dbReference type="Rhea" id="RHEA-COMP:9697"/>
        <dbReference type="ChEBI" id="CHEBI:64716"/>
        <dbReference type="ChEBI" id="CHEBI:75792"/>
        <dbReference type="ChEBI" id="CHEBI:78442"/>
        <dbReference type="ChEBI" id="CHEBI:78529"/>
        <dbReference type="EC" id="2.3.2.3"/>
    </reaction>
</comment>
<dbReference type="GO" id="GO:0005886">
    <property type="term" value="C:plasma membrane"/>
    <property type="evidence" value="ECO:0007669"/>
    <property type="project" value="UniProtKB-SubCell"/>
</dbReference>
<dbReference type="EC" id="2.3.2.3" evidence="6"/>
<proteinExistence type="inferred from homology"/>
<keyword evidence="4 6" id="KW-1133">Transmembrane helix</keyword>
<keyword evidence="5 6" id="KW-0472">Membrane</keyword>
<evidence type="ECO:0000313" key="7">
    <source>
        <dbReference type="EMBL" id="SER82095.1"/>
    </source>
</evidence>
<evidence type="ECO:0000256" key="4">
    <source>
        <dbReference type="ARBA" id="ARBA00022989"/>
    </source>
</evidence>
<keyword evidence="3 6" id="KW-0812">Transmembrane</keyword>
<keyword evidence="2" id="KW-1003">Cell membrane</keyword>
<comment type="similarity">
    <text evidence="6">Belongs to the LPG synthase family.</text>
</comment>
<protein>
    <recommendedName>
        <fullName evidence="6">Phosphatidylglycerol lysyltransferase</fullName>
        <ecNumber evidence="6">2.3.2.3</ecNumber>
    </recommendedName>
    <alternativeName>
        <fullName evidence="6">Lysylphosphatidylglycerol synthase</fullName>
    </alternativeName>
</protein>
<dbReference type="GO" id="GO:0046677">
    <property type="term" value="P:response to antibiotic"/>
    <property type="evidence" value="ECO:0007669"/>
    <property type="project" value="UniProtKB-KW"/>
</dbReference>
<evidence type="ECO:0000256" key="1">
    <source>
        <dbReference type="ARBA" id="ARBA00004651"/>
    </source>
</evidence>
<evidence type="ECO:0000256" key="3">
    <source>
        <dbReference type="ARBA" id="ARBA00022692"/>
    </source>
</evidence>
<name>A0A1H9SBZ8_9BACI</name>
<feature type="transmembrane region" description="Helical" evidence="6">
    <location>
        <begin position="143"/>
        <end position="161"/>
    </location>
</feature>
<feature type="transmembrane region" description="Helical" evidence="6">
    <location>
        <begin position="33"/>
        <end position="52"/>
    </location>
</feature>
<dbReference type="GO" id="GO:0006629">
    <property type="term" value="P:lipid metabolic process"/>
    <property type="evidence" value="ECO:0007669"/>
    <property type="project" value="UniProtKB-KW"/>
</dbReference>
<dbReference type="PANTHER" id="PTHR39087:SF2">
    <property type="entry name" value="UPF0104 MEMBRANE PROTEIN MJ1595"/>
    <property type="match status" value="1"/>
</dbReference>
<comment type="subcellular location">
    <subcellularLocation>
        <location evidence="1 6">Cell membrane</location>
        <topology evidence="1 6">Multi-pass membrane protein</topology>
    </subcellularLocation>
</comment>
<dbReference type="PANTHER" id="PTHR39087">
    <property type="entry name" value="UPF0104 MEMBRANE PROTEIN MJ1595"/>
    <property type="match status" value="1"/>
</dbReference>
<dbReference type="GO" id="GO:0050071">
    <property type="term" value="F:phosphatidylglycerol lysyltransferase activity"/>
    <property type="evidence" value="ECO:0007669"/>
    <property type="project" value="UniProtKB-EC"/>
</dbReference>
<sequence>MKRLMLIIIMAGALLWALVTVDLNDWRMVTAYINWPSVMFIILIQCATFLLMGRQWVKLLKYDRHVPLNKAVRILLISAFTEGITPSAKFGSEAAKGYLLRKEFGLSMTRVISVISVQKVISLAALIPFLILAAALITNETGGFIYLLGTMTAAVLVLCYVMKKKGTEKLRKAVFVWTKKDYAEQVLMSALIWFLFPLKAYLLSLSLNLDISFIMITAVVFLPYAAALLPLTPGGLGTFEAVMVGVLAGMAIAPEAAIAFTLLFRLITFWLGVAAGGLATLTLTAKKPVLSS</sequence>
<keyword evidence="6" id="KW-0046">Antibiotic resistance</keyword>
<evidence type="ECO:0000256" key="5">
    <source>
        <dbReference type="ARBA" id="ARBA00023136"/>
    </source>
</evidence>
<dbReference type="NCBIfam" id="TIGR00374">
    <property type="entry name" value="flippase-like domain"/>
    <property type="match status" value="1"/>
</dbReference>
<comment type="function">
    <text evidence="6">Catalyzes the transfer of a lysyl group from L-lysyl-tRNA(Lys) to membrane-bound phosphatidylglycerol (PG), which produces lysylphosphatidylglycerol (LPG), a major component of the bacterial membrane with a positive net charge. LPG synthesis contributes to bacterial virulence as it is involved in the resistance mechanism against cationic antimicrobial peptides (CAMP) produces by the host's immune system (defensins, cathelicidins) and by the competing microorganisms.</text>
</comment>
<keyword evidence="6" id="KW-0443">Lipid metabolism</keyword>
<feature type="transmembrane region" description="Helical" evidence="6">
    <location>
        <begin position="209"/>
        <end position="229"/>
    </location>
</feature>
<dbReference type="OrthoDB" id="2111097at2"/>
<keyword evidence="8" id="KW-1185">Reference proteome</keyword>
<gene>
    <name evidence="6" type="primary">mprF</name>
    <name evidence="7" type="ORF">SAMN05518684_104124</name>
</gene>
<feature type="transmembrane region" description="Helical" evidence="6">
    <location>
        <begin position="111"/>
        <end position="137"/>
    </location>
</feature>
<accession>A0A1H9SBZ8</accession>
<evidence type="ECO:0000256" key="6">
    <source>
        <dbReference type="RuleBase" id="RU363042"/>
    </source>
</evidence>
<dbReference type="Proteomes" id="UP000198571">
    <property type="component" value="Unassembled WGS sequence"/>
</dbReference>